<proteinExistence type="predicted"/>
<accession>A0A918LB46</accession>
<dbReference type="PANTHER" id="PTHR43677:SF4">
    <property type="entry name" value="QUINONE OXIDOREDUCTASE-LIKE PROTEIN 2"/>
    <property type="match status" value="1"/>
</dbReference>
<dbReference type="SUPFAM" id="SSF51735">
    <property type="entry name" value="NAD(P)-binding Rossmann-fold domains"/>
    <property type="match status" value="1"/>
</dbReference>
<comment type="caution">
    <text evidence="1">The sequence shown here is derived from an EMBL/GenBank/DDBJ whole genome shotgun (WGS) entry which is preliminary data.</text>
</comment>
<evidence type="ECO:0008006" key="3">
    <source>
        <dbReference type="Google" id="ProtNLM"/>
    </source>
</evidence>
<organism evidence="1 2">
    <name type="scientific">Streptomyces humidus</name>
    <dbReference type="NCBI Taxonomy" id="52259"/>
    <lineage>
        <taxon>Bacteria</taxon>
        <taxon>Bacillati</taxon>
        <taxon>Actinomycetota</taxon>
        <taxon>Actinomycetes</taxon>
        <taxon>Kitasatosporales</taxon>
        <taxon>Streptomycetaceae</taxon>
        <taxon>Streptomyces</taxon>
    </lineage>
</organism>
<dbReference type="Proteomes" id="UP000606194">
    <property type="component" value="Unassembled WGS sequence"/>
</dbReference>
<reference evidence="1" key="2">
    <citation type="submission" date="2020-09" db="EMBL/GenBank/DDBJ databases">
        <authorList>
            <person name="Sun Q."/>
            <person name="Ohkuma M."/>
        </authorList>
    </citation>
    <scope>NUCLEOTIDE SEQUENCE</scope>
    <source>
        <strain evidence="1">JCM 4386</strain>
    </source>
</reference>
<sequence>MDIVLAPVGGDRFTDSLRALAPEGRLVVLGFTGGDIPTVKVNRLLLHNITVLGVGLAEVLPNDPGYPRRQWAELYPLLADGTLTVPEPTVHDLADAAEALSELESRAVIGKIVLLTRGPGEGAGQP</sequence>
<dbReference type="InterPro" id="IPR036291">
    <property type="entry name" value="NAD(P)-bd_dom_sf"/>
</dbReference>
<reference evidence="1" key="1">
    <citation type="journal article" date="2014" name="Int. J. Syst. Evol. Microbiol.">
        <title>Complete genome sequence of Corynebacterium casei LMG S-19264T (=DSM 44701T), isolated from a smear-ripened cheese.</title>
        <authorList>
            <consortium name="US DOE Joint Genome Institute (JGI-PGF)"/>
            <person name="Walter F."/>
            <person name="Albersmeier A."/>
            <person name="Kalinowski J."/>
            <person name="Ruckert C."/>
        </authorList>
    </citation>
    <scope>NUCLEOTIDE SEQUENCE</scope>
    <source>
        <strain evidence="1">JCM 4386</strain>
    </source>
</reference>
<evidence type="ECO:0000313" key="2">
    <source>
        <dbReference type="Proteomes" id="UP000606194"/>
    </source>
</evidence>
<dbReference type="GO" id="GO:0016491">
    <property type="term" value="F:oxidoreductase activity"/>
    <property type="evidence" value="ECO:0007669"/>
    <property type="project" value="TreeGrafter"/>
</dbReference>
<protein>
    <recommendedName>
        <fullName evidence="3">Zinc-binding dehydrogenase</fullName>
    </recommendedName>
</protein>
<dbReference type="EMBL" id="BMTL01000051">
    <property type="protein sequence ID" value="GGS27150.1"/>
    <property type="molecule type" value="Genomic_DNA"/>
</dbReference>
<name>A0A918LB46_9ACTN</name>
<dbReference type="Gene3D" id="3.90.180.10">
    <property type="entry name" value="Medium-chain alcohol dehydrogenases, catalytic domain"/>
    <property type="match status" value="1"/>
</dbReference>
<gene>
    <name evidence="1" type="ORF">GCM10010269_77200</name>
</gene>
<evidence type="ECO:0000313" key="1">
    <source>
        <dbReference type="EMBL" id="GGS27150.1"/>
    </source>
</evidence>
<dbReference type="InterPro" id="IPR051397">
    <property type="entry name" value="Zn-ADH-like_protein"/>
</dbReference>
<dbReference type="Gene3D" id="3.40.50.720">
    <property type="entry name" value="NAD(P)-binding Rossmann-like Domain"/>
    <property type="match status" value="1"/>
</dbReference>
<keyword evidence="2" id="KW-1185">Reference proteome</keyword>
<dbReference type="AlphaFoldDB" id="A0A918LB46"/>
<dbReference type="Pfam" id="PF13602">
    <property type="entry name" value="ADH_zinc_N_2"/>
    <property type="match status" value="1"/>
</dbReference>
<dbReference type="PANTHER" id="PTHR43677">
    <property type="entry name" value="SHORT-CHAIN DEHYDROGENASE/REDUCTASE"/>
    <property type="match status" value="1"/>
</dbReference>